<dbReference type="AlphaFoldDB" id="A0A5C2STP6"/>
<gene>
    <name evidence="2" type="ORF">L227DRAFT_265203</name>
</gene>
<evidence type="ECO:0000313" key="2">
    <source>
        <dbReference type="EMBL" id="RPD64676.1"/>
    </source>
</evidence>
<proteinExistence type="predicted"/>
<evidence type="ECO:0000256" key="1">
    <source>
        <dbReference type="SAM" id="MobiDB-lite"/>
    </source>
</evidence>
<keyword evidence="3" id="KW-1185">Reference proteome</keyword>
<evidence type="ECO:0000313" key="3">
    <source>
        <dbReference type="Proteomes" id="UP000313359"/>
    </source>
</evidence>
<dbReference type="EMBL" id="ML122253">
    <property type="protein sequence ID" value="RPD64676.1"/>
    <property type="molecule type" value="Genomic_DNA"/>
</dbReference>
<name>A0A5C2STP6_9APHY</name>
<feature type="region of interest" description="Disordered" evidence="1">
    <location>
        <begin position="49"/>
        <end position="74"/>
    </location>
</feature>
<organism evidence="2 3">
    <name type="scientific">Lentinus tigrinus ALCF2SS1-6</name>
    <dbReference type="NCBI Taxonomy" id="1328759"/>
    <lineage>
        <taxon>Eukaryota</taxon>
        <taxon>Fungi</taxon>
        <taxon>Dikarya</taxon>
        <taxon>Basidiomycota</taxon>
        <taxon>Agaricomycotina</taxon>
        <taxon>Agaricomycetes</taxon>
        <taxon>Polyporales</taxon>
        <taxon>Polyporaceae</taxon>
        <taxon>Lentinus</taxon>
    </lineage>
</organism>
<accession>A0A5C2STP6</accession>
<dbReference type="Proteomes" id="UP000313359">
    <property type="component" value="Unassembled WGS sequence"/>
</dbReference>
<sequence length="93" mass="9928">MRSVMEACDGVGRAVEDVLVIRPEYEFLRETLETGYLQEDDAVVVTGQPGIDGLPPLPSESAVPSPAETSHGDPTVLSLANLTLYSMTTARHG</sequence>
<reference evidence="2" key="1">
    <citation type="journal article" date="2018" name="Genome Biol. Evol.">
        <title>Genomics and development of Lentinus tigrinus, a white-rot wood-decaying mushroom with dimorphic fruiting bodies.</title>
        <authorList>
            <person name="Wu B."/>
            <person name="Xu Z."/>
            <person name="Knudson A."/>
            <person name="Carlson A."/>
            <person name="Chen N."/>
            <person name="Kovaka S."/>
            <person name="LaButti K."/>
            <person name="Lipzen A."/>
            <person name="Pennachio C."/>
            <person name="Riley R."/>
            <person name="Schakwitz W."/>
            <person name="Umezawa K."/>
            <person name="Ohm R.A."/>
            <person name="Grigoriev I.V."/>
            <person name="Nagy L.G."/>
            <person name="Gibbons J."/>
            <person name="Hibbett D."/>
        </authorList>
    </citation>
    <scope>NUCLEOTIDE SEQUENCE [LARGE SCALE GENOMIC DNA]</scope>
    <source>
        <strain evidence="2">ALCF2SS1-6</strain>
    </source>
</reference>
<dbReference type="OrthoDB" id="19861at2759"/>
<protein>
    <submittedName>
        <fullName evidence="2">Uncharacterized protein</fullName>
    </submittedName>
</protein>